<dbReference type="Proteomes" id="UP000030693">
    <property type="component" value="Unassembled WGS sequence"/>
</dbReference>
<dbReference type="PANTHER" id="PTHR43853">
    <property type="entry name" value="3-KETOACYL-COA THIOLASE, PEROXISOMAL"/>
    <property type="match status" value="1"/>
</dbReference>
<dbReference type="GO" id="GO:0010124">
    <property type="term" value="P:phenylacetate catabolic process"/>
    <property type="evidence" value="ECO:0007669"/>
    <property type="project" value="TreeGrafter"/>
</dbReference>
<dbReference type="InterPro" id="IPR002155">
    <property type="entry name" value="Thiolase"/>
</dbReference>
<feature type="domain" description="Thiolase C-terminal" evidence="12">
    <location>
        <begin position="306"/>
        <end position="426"/>
    </location>
</feature>
<dbReference type="Gene3D" id="3.40.47.10">
    <property type="match status" value="2"/>
</dbReference>
<dbReference type="EMBL" id="KB932207">
    <property type="protein sequence ID" value="KCV69191.1"/>
    <property type="molecule type" value="Genomic_DNA"/>
</dbReference>
<keyword evidence="8 10" id="KW-0012">Acyltransferase</keyword>
<proteinExistence type="inferred from homology"/>
<evidence type="ECO:0000313" key="13">
    <source>
        <dbReference type="EMBL" id="KCV69191.1"/>
    </source>
</evidence>
<evidence type="ECO:0000259" key="12">
    <source>
        <dbReference type="Pfam" id="PF02803"/>
    </source>
</evidence>
<comment type="subcellular location">
    <subcellularLocation>
        <location evidence="1">Peroxisome</location>
    </subcellularLocation>
</comment>
<gene>
    <name evidence="13" type="ORF">H696_04601</name>
</gene>
<keyword evidence="5" id="KW-0809">Transit peptide</keyword>
<dbReference type="GO" id="GO:0005777">
    <property type="term" value="C:peroxisome"/>
    <property type="evidence" value="ECO:0007669"/>
    <property type="project" value="UniProtKB-SubCell"/>
</dbReference>
<dbReference type="Pfam" id="PF00108">
    <property type="entry name" value="Thiolase_N"/>
    <property type="match status" value="1"/>
</dbReference>
<evidence type="ECO:0000256" key="4">
    <source>
        <dbReference type="ARBA" id="ARBA00022832"/>
    </source>
</evidence>
<keyword evidence="14" id="KW-1185">Reference proteome</keyword>
<dbReference type="PANTHER" id="PTHR43853:SF8">
    <property type="entry name" value="3-KETOACYL-COA THIOLASE, PEROXISOMAL"/>
    <property type="match status" value="1"/>
</dbReference>
<dbReference type="SUPFAM" id="SSF53901">
    <property type="entry name" value="Thiolase-like"/>
    <property type="match status" value="2"/>
</dbReference>
<feature type="active site" description="Acyl-thioester intermediate" evidence="9">
    <location>
        <position position="132"/>
    </location>
</feature>
<reference evidence="13" key="1">
    <citation type="submission" date="2013-04" db="EMBL/GenBank/DDBJ databases">
        <title>The Genome Sequence of Fonticula alba ATCC 38817.</title>
        <authorList>
            <consortium name="The Broad Institute Genomics Platform"/>
            <person name="Russ C."/>
            <person name="Cuomo C."/>
            <person name="Burger G."/>
            <person name="Gray M.W."/>
            <person name="Holland P.W.H."/>
            <person name="King N."/>
            <person name="Lang F.B.F."/>
            <person name="Roger A.J."/>
            <person name="Ruiz-Trillo I."/>
            <person name="Brown M."/>
            <person name="Walker B."/>
            <person name="Young S."/>
            <person name="Zeng Q."/>
            <person name="Gargeya S."/>
            <person name="Fitzgerald M."/>
            <person name="Haas B."/>
            <person name="Abouelleil A."/>
            <person name="Allen A.W."/>
            <person name="Alvarado L."/>
            <person name="Arachchi H.M."/>
            <person name="Berlin A.M."/>
            <person name="Chapman S.B."/>
            <person name="Gainer-Dewar J."/>
            <person name="Goldberg J."/>
            <person name="Griggs A."/>
            <person name="Gujja S."/>
            <person name="Hansen M."/>
            <person name="Howarth C."/>
            <person name="Imamovic A."/>
            <person name="Ireland A."/>
            <person name="Larimer J."/>
            <person name="McCowan C."/>
            <person name="Murphy C."/>
            <person name="Pearson M."/>
            <person name="Poon T.W."/>
            <person name="Priest M."/>
            <person name="Roberts A."/>
            <person name="Saif S."/>
            <person name="Shea T."/>
            <person name="Sisk P."/>
            <person name="Sykes S."/>
            <person name="Wortman J."/>
            <person name="Nusbaum C."/>
            <person name="Birren B."/>
        </authorList>
    </citation>
    <scope>NUCLEOTIDE SEQUENCE [LARGE SCALE GENOMIC DNA]</scope>
    <source>
        <strain evidence="13">ATCC 38817</strain>
    </source>
</reference>
<dbReference type="InterPro" id="IPR016039">
    <property type="entry name" value="Thiolase-like"/>
</dbReference>
<dbReference type="Pfam" id="PF02803">
    <property type="entry name" value="Thiolase_C"/>
    <property type="match status" value="1"/>
</dbReference>
<dbReference type="InterPro" id="IPR020613">
    <property type="entry name" value="Thiolase_CS"/>
</dbReference>
<dbReference type="OrthoDB" id="5404651at2759"/>
<dbReference type="InterPro" id="IPR020616">
    <property type="entry name" value="Thiolase_N"/>
</dbReference>
<dbReference type="GeneID" id="20529326"/>
<evidence type="ECO:0000256" key="10">
    <source>
        <dbReference type="RuleBase" id="RU003557"/>
    </source>
</evidence>
<organism evidence="13">
    <name type="scientific">Fonticula alba</name>
    <name type="common">Slime mold</name>
    <dbReference type="NCBI Taxonomy" id="691883"/>
    <lineage>
        <taxon>Eukaryota</taxon>
        <taxon>Rotosphaerida</taxon>
        <taxon>Fonticulaceae</taxon>
        <taxon>Fonticula</taxon>
    </lineage>
</organism>
<dbReference type="InterPro" id="IPR020617">
    <property type="entry name" value="Thiolase_C"/>
</dbReference>
<evidence type="ECO:0000256" key="6">
    <source>
        <dbReference type="ARBA" id="ARBA00023098"/>
    </source>
</evidence>
<accession>A0A058Z4X8</accession>
<evidence type="ECO:0000256" key="3">
    <source>
        <dbReference type="ARBA" id="ARBA00022679"/>
    </source>
</evidence>
<keyword evidence="4" id="KW-0276">Fatty acid metabolism</keyword>
<comment type="similarity">
    <text evidence="2 10">Belongs to the thiolase-like superfamily. Thiolase family.</text>
</comment>
<keyword evidence="3 10" id="KW-0808">Transferase</keyword>
<evidence type="ECO:0000256" key="2">
    <source>
        <dbReference type="ARBA" id="ARBA00010982"/>
    </source>
</evidence>
<sequence>MSSSRPAAHFADLPAERVSTLASHLAQPARLPAPARAPAHPDDVVIVSAVRTPITRARKGMLKDAFAEQMLAAALAGCLERSGLSRDRVHLVQDIQVGTVLPPGGGATAARQAALYAGFPVSTSVATCNRQCASGLQAVANIAAAIRSGFIDIGIGAGVESMTMHYGPGAMQEFWEGGFDSCPQAEDTTLPMGDTSENVARDFNVSRQEQDRFALASHQRAAAAQAAGLFRQEIVPVIFQDASGQKVTVSQDDGIRGDTTAAALAALRPAFAEDGTTTAGNSSQVSDGAAAVMLARRRVAIKIGLPILARFIAFRTVGVEPRIMGIGPVAAIPAVLKQAGLNKDDIDIYEINEAFASQACYTVRELRLNPDKVNPLGGAIALGHPLGCTGARQIATLLPQLQARRLRFGCTSMCVGTGMGAAAVIENELL</sequence>
<dbReference type="NCBIfam" id="TIGR01930">
    <property type="entry name" value="AcCoA-C-Actrans"/>
    <property type="match status" value="1"/>
</dbReference>
<name>A0A058Z4X8_FONAL</name>
<evidence type="ECO:0000256" key="7">
    <source>
        <dbReference type="ARBA" id="ARBA00023140"/>
    </source>
</evidence>
<dbReference type="GO" id="GO:0003988">
    <property type="term" value="F:acetyl-CoA C-acyltransferase activity"/>
    <property type="evidence" value="ECO:0007669"/>
    <property type="project" value="TreeGrafter"/>
</dbReference>
<dbReference type="STRING" id="691883.A0A058Z4X8"/>
<dbReference type="eggNOG" id="KOG1389">
    <property type="taxonomic scope" value="Eukaryota"/>
</dbReference>
<dbReference type="PIRSF" id="PIRSF000429">
    <property type="entry name" value="Ac-CoA_Ac_transf"/>
    <property type="match status" value="1"/>
</dbReference>
<feature type="active site" description="Proton acceptor" evidence="9">
    <location>
        <position position="384"/>
    </location>
</feature>
<dbReference type="GO" id="GO:0006635">
    <property type="term" value="P:fatty acid beta-oxidation"/>
    <property type="evidence" value="ECO:0007669"/>
    <property type="project" value="TreeGrafter"/>
</dbReference>
<evidence type="ECO:0008006" key="15">
    <source>
        <dbReference type="Google" id="ProtNLM"/>
    </source>
</evidence>
<dbReference type="OMA" id="QMGMDHL"/>
<dbReference type="InterPro" id="IPR050215">
    <property type="entry name" value="Thiolase-like_sf_Thiolase"/>
</dbReference>
<evidence type="ECO:0000256" key="9">
    <source>
        <dbReference type="PIRSR" id="PIRSR000429-1"/>
    </source>
</evidence>
<dbReference type="RefSeq" id="XP_009496762.1">
    <property type="nucleotide sequence ID" value="XM_009498487.1"/>
</dbReference>
<dbReference type="AlphaFoldDB" id="A0A058Z4X8"/>
<evidence type="ECO:0000259" key="11">
    <source>
        <dbReference type="Pfam" id="PF00108"/>
    </source>
</evidence>
<evidence type="ECO:0000313" key="14">
    <source>
        <dbReference type="Proteomes" id="UP000030693"/>
    </source>
</evidence>
<keyword evidence="7" id="KW-0576">Peroxisome</keyword>
<dbReference type="FunFam" id="3.40.47.10:FF:000010">
    <property type="entry name" value="Acetyl-CoA acetyltransferase (Thiolase)"/>
    <property type="match status" value="1"/>
</dbReference>
<feature type="active site" description="Proton acceptor" evidence="9">
    <location>
        <position position="414"/>
    </location>
</feature>
<evidence type="ECO:0000256" key="8">
    <source>
        <dbReference type="ARBA" id="ARBA00023315"/>
    </source>
</evidence>
<protein>
    <recommendedName>
        <fullName evidence="15">Acetyl-CoA acyltransferase</fullName>
    </recommendedName>
</protein>
<evidence type="ECO:0000256" key="5">
    <source>
        <dbReference type="ARBA" id="ARBA00022946"/>
    </source>
</evidence>
<dbReference type="CDD" id="cd00751">
    <property type="entry name" value="thiolase"/>
    <property type="match status" value="1"/>
</dbReference>
<feature type="domain" description="Thiolase N-terminal" evidence="11">
    <location>
        <begin position="44"/>
        <end position="297"/>
    </location>
</feature>
<keyword evidence="6" id="KW-0443">Lipid metabolism</keyword>
<dbReference type="PROSITE" id="PS00737">
    <property type="entry name" value="THIOLASE_2"/>
    <property type="match status" value="1"/>
</dbReference>
<evidence type="ECO:0000256" key="1">
    <source>
        <dbReference type="ARBA" id="ARBA00004275"/>
    </source>
</evidence>